<dbReference type="Proteomes" id="UP000064967">
    <property type="component" value="Chromosome"/>
</dbReference>
<proteinExistence type="predicted"/>
<gene>
    <name evidence="2" type="ORF">AKJ09_05770</name>
</gene>
<reference evidence="2 3" key="1">
    <citation type="submission" date="2015-08" db="EMBL/GenBank/DDBJ databases">
        <authorList>
            <person name="Babu N.S."/>
            <person name="Beckwith C.J."/>
            <person name="Beseler K.G."/>
            <person name="Brison A."/>
            <person name="Carone J.V."/>
            <person name="Caskin T.P."/>
            <person name="Diamond M."/>
            <person name="Durham M.E."/>
            <person name="Foxe J.M."/>
            <person name="Go M."/>
            <person name="Henderson B.A."/>
            <person name="Jones I.B."/>
            <person name="McGettigan J.A."/>
            <person name="Micheletti S.J."/>
            <person name="Nasrallah M.E."/>
            <person name="Ortiz D."/>
            <person name="Piller C.R."/>
            <person name="Privatt S.R."/>
            <person name="Schneider S.L."/>
            <person name="Sharp S."/>
            <person name="Smith T.C."/>
            <person name="Stanton J.D."/>
            <person name="Ullery H.E."/>
            <person name="Wilson R.J."/>
            <person name="Serrano M.G."/>
            <person name="Buck G."/>
            <person name="Lee V."/>
            <person name="Wang Y."/>
            <person name="Carvalho R."/>
            <person name="Voegtly L."/>
            <person name="Shi R."/>
            <person name="Duckworth R."/>
            <person name="Johnson A."/>
            <person name="Loviza R."/>
            <person name="Walstead R."/>
            <person name="Shah Z."/>
            <person name="Kiflezghi M."/>
            <person name="Wade K."/>
            <person name="Ball S.L."/>
            <person name="Bradley K.W."/>
            <person name="Asai D.J."/>
            <person name="Bowman C.A."/>
            <person name="Russell D.A."/>
            <person name="Pope W.H."/>
            <person name="Jacobs-Sera D."/>
            <person name="Hendrix R.W."/>
            <person name="Hatfull G.F."/>
        </authorList>
    </citation>
    <scope>NUCLEOTIDE SEQUENCE [LARGE SCALE GENOMIC DNA]</scope>
    <source>
        <strain evidence="2 3">DSM 27648</strain>
    </source>
</reference>
<dbReference type="STRING" id="1391654.AKJ09_05770"/>
<evidence type="ECO:0000313" key="2">
    <source>
        <dbReference type="EMBL" id="AKU99106.1"/>
    </source>
</evidence>
<protein>
    <submittedName>
        <fullName evidence="2">Uncharacterized protein</fullName>
    </submittedName>
</protein>
<name>A0A0K1Q0C9_9BACT</name>
<evidence type="ECO:0000313" key="3">
    <source>
        <dbReference type="Proteomes" id="UP000064967"/>
    </source>
</evidence>
<evidence type="ECO:0000256" key="1">
    <source>
        <dbReference type="SAM" id="MobiDB-lite"/>
    </source>
</evidence>
<feature type="region of interest" description="Disordered" evidence="1">
    <location>
        <begin position="1"/>
        <end position="38"/>
    </location>
</feature>
<feature type="compositionally biased region" description="Low complexity" evidence="1">
    <location>
        <begin position="1"/>
        <end position="14"/>
    </location>
</feature>
<sequence length="38" mass="4034">MTMCAHASSSMCASGLGDLGERRARPSGVHARRAHVHE</sequence>
<organism evidence="2 3">
    <name type="scientific">Labilithrix luteola</name>
    <dbReference type="NCBI Taxonomy" id="1391654"/>
    <lineage>
        <taxon>Bacteria</taxon>
        <taxon>Pseudomonadati</taxon>
        <taxon>Myxococcota</taxon>
        <taxon>Polyangia</taxon>
        <taxon>Polyangiales</taxon>
        <taxon>Labilitrichaceae</taxon>
        <taxon>Labilithrix</taxon>
    </lineage>
</organism>
<dbReference type="AlphaFoldDB" id="A0A0K1Q0C9"/>
<accession>A0A0K1Q0C9</accession>
<dbReference type="EMBL" id="CP012333">
    <property type="protein sequence ID" value="AKU99106.1"/>
    <property type="molecule type" value="Genomic_DNA"/>
</dbReference>
<keyword evidence="3" id="KW-1185">Reference proteome</keyword>
<dbReference type="KEGG" id="llu:AKJ09_05770"/>